<dbReference type="GO" id="GO:0008270">
    <property type="term" value="F:zinc ion binding"/>
    <property type="evidence" value="ECO:0007669"/>
    <property type="project" value="InterPro"/>
</dbReference>
<dbReference type="PROSITE" id="PS00059">
    <property type="entry name" value="ADH_ZINC"/>
    <property type="match status" value="1"/>
</dbReference>
<dbReference type="Gene3D" id="3.40.50.720">
    <property type="entry name" value="NAD(P)-binding Rossmann-like Domain"/>
    <property type="match status" value="1"/>
</dbReference>
<evidence type="ECO:0000256" key="5">
    <source>
        <dbReference type="RuleBase" id="RU361277"/>
    </source>
</evidence>
<comment type="cofactor">
    <cofactor evidence="1 5">
        <name>Zn(2+)</name>
        <dbReference type="ChEBI" id="CHEBI:29105"/>
    </cofactor>
</comment>
<evidence type="ECO:0000256" key="1">
    <source>
        <dbReference type="ARBA" id="ARBA00001947"/>
    </source>
</evidence>
<comment type="caution">
    <text evidence="8">The sequence shown here is derived from an EMBL/GenBank/DDBJ whole genome shotgun (WGS) entry which is preliminary data.</text>
</comment>
<evidence type="ECO:0000313" key="8">
    <source>
        <dbReference type="EMBL" id="MBB3119338.1"/>
    </source>
</evidence>
<dbReference type="InterPro" id="IPR011032">
    <property type="entry name" value="GroES-like_sf"/>
</dbReference>
<dbReference type="SUPFAM" id="SSF51735">
    <property type="entry name" value="NAD(P)-binding Rossmann-fold domains"/>
    <property type="match status" value="1"/>
</dbReference>
<protein>
    <submittedName>
        <fullName evidence="8">Threonine dehydrogenase-like Zn-dependent dehydrogenase</fullName>
    </submittedName>
</protein>
<dbReference type="PANTHER" id="PTHR42813:SF2">
    <property type="entry name" value="DEHYDROGENASE, ZINC-CONTAINING, PUTATIVE (AFU_ORTHOLOGUE AFUA_2G02810)-RELATED"/>
    <property type="match status" value="1"/>
</dbReference>
<keyword evidence="3 5" id="KW-0862">Zinc</keyword>
<dbReference type="Pfam" id="PF08240">
    <property type="entry name" value="ADH_N"/>
    <property type="match status" value="1"/>
</dbReference>
<dbReference type="InterPro" id="IPR013149">
    <property type="entry name" value="ADH-like_C"/>
</dbReference>
<dbReference type="RefSeq" id="WP_183441163.1">
    <property type="nucleotide sequence ID" value="NZ_JACHXD010000005.1"/>
</dbReference>
<comment type="similarity">
    <text evidence="5">Belongs to the zinc-containing alcohol dehydrogenase family.</text>
</comment>
<evidence type="ECO:0000256" key="4">
    <source>
        <dbReference type="ARBA" id="ARBA00023002"/>
    </source>
</evidence>
<dbReference type="PANTHER" id="PTHR42813">
    <property type="entry name" value="ZINC-TYPE ALCOHOL DEHYDROGENASE-LIKE"/>
    <property type="match status" value="1"/>
</dbReference>
<reference evidence="8 9" key="1">
    <citation type="submission" date="2020-08" db="EMBL/GenBank/DDBJ databases">
        <title>Genomic Encyclopedia of Type Strains, Phase III (KMG-III): the genomes of soil and plant-associated and newly described type strains.</title>
        <authorList>
            <person name="Whitman W."/>
        </authorList>
    </citation>
    <scope>NUCLEOTIDE SEQUENCE [LARGE SCALE GENOMIC DNA]</scope>
    <source>
        <strain evidence="8 9">CECT 8897</strain>
    </source>
</reference>
<feature type="domain" description="Alcohol dehydrogenase-like N-terminal" evidence="7">
    <location>
        <begin position="25"/>
        <end position="154"/>
    </location>
</feature>
<dbReference type="EMBL" id="JACHXD010000005">
    <property type="protein sequence ID" value="MBB3119338.1"/>
    <property type="molecule type" value="Genomic_DNA"/>
</dbReference>
<keyword evidence="2 5" id="KW-0479">Metal-binding</keyword>
<dbReference type="InterPro" id="IPR036291">
    <property type="entry name" value="NAD(P)-bd_dom_sf"/>
</dbReference>
<accession>A0A7W5BA48</accession>
<keyword evidence="9" id="KW-1185">Reference proteome</keyword>
<dbReference type="GO" id="GO:0016491">
    <property type="term" value="F:oxidoreductase activity"/>
    <property type="evidence" value="ECO:0007669"/>
    <property type="project" value="UniProtKB-KW"/>
</dbReference>
<evidence type="ECO:0000259" key="6">
    <source>
        <dbReference type="Pfam" id="PF00107"/>
    </source>
</evidence>
<dbReference type="AlphaFoldDB" id="A0A7W5BA48"/>
<dbReference type="Pfam" id="PF00107">
    <property type="entry name" value="ADH_zinc_N"/>
    <property type="match status" value="1"/>
</dbReference>
<dbReference type="Gene3D" id="3.90.180.10">
    <property type="entry name" value="Medium-chain alcohol dehydrogenases, catalytic domain"/>
    <property type="match status" value="1"/>
</dbReference>
<organism evidence="8 9">
    <name type="scientific">Pseudoduganella violacea</name>
    <dbReference type="NCBI Taxonomy" id="1715466"/>
    <lineage>
        <taxon>Bacteria</taxon>
        <taxon>Pseudomonadati</taxon>
        <taxon>Pseudomonadota</taxon>
        <taxon>Betaproteobacteria</taxon>
        <taxon>Burkholderiales</taxon>
        <taxon>Oxalobacteraceae</taxon>
        <taxon>Telluria group</taxon>
        <taxon>Pseudoduganella</taxon>
    </lineage>
</organism>
<keyword evidence="4" id="KW-0560">Oxidoreductase</keyword>
<dbReference type="CDD" id="cd08283">
    <property type="entry name" value="FDH_like_1"/>
    <property type="match status" value="1"/>
</dbReference>
<evidence type="ECO:0000256" key="3">
    <source>
        <dbReference type="ARBA" id="ARBA00022833"/>
    </source>
</evidence>
<dbReference type="SUPFAM" id="SSF50129">
    <property type="entry name" value="GroES-like"/>
    <property type="match status" value="1"/>
</dbReference>
<evidence type="ECO:0000256" key="2">
    <source>
        <dbReference type="ARBA" id="ARBA00022723"/>
    </source>
</evidence>
<gene>
    <name evidence="8" type="ORF">FHS03_002389</name>
</gene>
<evidence type="ECO:0000313" key="9">
    <source>
        <dbReference type="Proteomes" id="UP000541535"/>
    </source>
</evidence>
<name>A0A7W5BA48_9BURK</name>
<dbReference type="InterPro" id="IPR013154">
    <property type="entry name" value="ADH-like_N"/>
</dbReference>
<feature type="domain" description="Alcohol dehydrogenase-like C-terminal" evidence="6">
    <location>
        <begin position="197"/>
        <end position="283"/>
    </location>
</feature>
<proteinExistence type="inferred from homology"/>
<dbReference type="InterPro" id="IPR002328">
    <property type="entry name" value="ADH_Zn_CS"/>
</dbReference>
<evidence type="ECO:0000259" key="7">
    <source>
        <dbReference type="Pfam" id="PF08240"/>
    </source>
</evidence>
<sequence>MRALVYHSAREVSVETVPDPLLLEEDDIILQITATAICGSDLHLYRGKVPGLKAGDILGHEFMGVVAEAGPGVTSVRKGDRVVIPFVIACGNCFFCDQKLYASCETTNPDRGAIMNKKSLRSGAALFGYTHLYGGMPGGQAEYVRVPKANVGPIKIPDVLPDEQVLFLSDILPTGYQAVLNAEVGDGDSLAIFGAGPVGLMAAACARMRGVERIFMVDHHAYRLDFARSQYDVIPINFDDTDAAEAILESTAGRGVDAVIDAVGFEAKGSALETVMTAMKLEGSSGQALRQCIAACRRGGIISVPGVYSGFIHGFLFGDVFEKGLGFKTGQTHVQRFMPELLQFIGEGKLHPEAIITHRLPLNEAERAYYLFDRKEEACRKVVLRP</sequence>
<dbReference type="Proteomes" id="UP000541535">
    <property type="component" value="Unassembled WGS sequence"/>
</dbReference>